<organism evidence="2 3">
    <name type="scientific">Raineya orbicola</name>
    <dbReference type="NCBI Taxonomy" id="2016530"/>
    <lineage>
        <taxon>Bacteria</taxon>
        <taxon>Pseudomonadati</taxon>
        <taxon>Bacteroidota</taxon>
        <taxon>Cytophagia</taxon>
        <taxon>Cytophagales</taxon>
        <taxon>Raineyaceae</taxon>
        <taxon>Raineya</taxon>
    </lineage>
</organism>
<protein>
    <submittedName>
        <fullName evidence="2">Uncharacterized protein</fullName>
    </submittedName>
</protein>
<feature type="region of interest" description="Disordered" evidence="1">
    <location>
        <begin position="1"/>
        <end position="41"/>
    </location>
</feature>
<proteinExistence type="predicted"/>
<keyword evidence="3" id="KW-1185">Reference proteome</keyword>
<dbReference type="RefSeq" id="WP_262502183.1">
    <property type="nucleotide sequence ID" value="NZ_NKXO01000048.1"/>
</dbReference>
<gene>
    <name evidence="2" type="ORF">Rain11_2374</name>
</gene>
<dbReference type="AlphaFoldDB" id="A0A2N3I855"/>
<dbReference type="EMBL" id="NKXO01000048">
    <property type="protein sequence ID" value="PKQ66423.1"/>
    <property type="molecule type" value="Genomic_DNA"/>
</dbReference>
<accession>A0A2N3I855</accession>
<reference evidence="2 3" key="1">
    <citation type="submission" date="2017-06" db="EMBL/GenBank/DDBJ databases">
        <title>Raineya orbicola gen. nov., sp. nov. a slightly thermophilic bacterium of the phylum Bacteroidetes and the description of Raineyaceae fam. nov.</title>
        <authorList>
            <person name="Albuquerque L."/>
            <person name="Polonia A.R.M."/>
            <person name="Barroso C."/>
            <person name="Froufe H.J.C."/>
            <person name="Lage O."/>
            <person name="Lobo-Da-Cunha A."/>
            <person name="Egas C."/>
            <person name="Da Costa M.S."/>
        </authorList>
    </citation>
    <scope>NUCLEOTIDE SEQUENCE [LARGE SCALE GENOMIC DNA]</scope>
    <source>
        <strain evidence="2 3">SPSPC-11</strain>
    </source>
</reference>
<comment type="caution">
    <text evidence="2">The sequence shown here is derived from an EMBL/GenBank/DDBJ whole genome shotgun (WGS) entry which is preliminary data.</text>
</comment>
<evidence type="ECO:0000313" key="3">
    <source>
        <dbReference type="Proteomes" id="UP000233387"/>
    </source>
</evidence>
<dbReference type="Proteomes" id="UP000233387">
    <property type="component" value="Unassembled WGS sequence"/>
</dbReference>
<name>A0A2N3I855_9BACT</name>
<sequence>MKTQTAQTAKQDKRLQERTDAFAQQRSKEYPQVKSYVRDAV</sequence>
<evidence type="ECO:0000313" key="2">
    <source>
        <dbReference type="EMBL" id="PKQ66423.1"/>
    </source>
</evidence>
<evidence type="ECO:0000256" key="1">
    <source>
        <dbReference type="SAM" id="MobiDB-lite"/>
    </source>
</evidence>
<feature type="compositionally biased region" description="Basic and acidic residues" evidence="1">
    <location>
        <begin position="10"/>
        <end position="41"/>
    </location>
</feature>